<protein>
    <submittedName>
        <fullName evidence="3">Uncharacterized protein</fullName>
    </submittedName>
</protein>
<keyword evidence="1" id="KW-0812">Transmembrane</keyword>
<dbReference type="Proteomes" id="UP000029714">
    <property type="component" value="Unassembled WGS sequence"/>
</dbReference>
<comment type="caution">
    <text evidence="3">The sequence shown here is derived from an EMBL/GenBank/DDBJ whole genome shotgun (WGS) entry which is preliminary data.</text>
</comment>
<dbReference type="OrthoDB" id="5350940at2"/>
<keyword evidence="1" id="KW-1133">Transmembrane helix</keyword>
<reference evidence="2 5" key="4">
    <citation type="submission" date="2019-12" db="EMBL/GenBank/DDBJ databases">
        <title>Multi-Generational Helicobacter saguini Isolates.</title>
        <authorList>
            <person name="Mannion A."/>
            <person name="Shen Z."/>
            <person name="Fox J.G."/>
        </authorList>
    </citation>
    <scope>NUCLEOTIDE SEQUENCE [LARGE SCALE GENOMIC DNA]</scope>
    <source>
        <strain evidence="2">16-048</strain>
        <strain evidence="5">16-048 (F4)</strain>
    </source>
</reference>
<feature type="transmembrane region" description="Helical" evidence="1">
    <location>
        <begin position="208"/>
        <end position="234"/>
    </location>
</feature>
<evidence type="ECO:0000313" key="3">
    <source>
        <dbReference type="EMBL" id="TLD94286.1"/>
    </source>
</evidence>
<evidence type="ECO:0000313" key="2">
    <source>
        <dbReference type="EMBL" id="MWV69566.1"/>
    </source>
</evidence>
<name>A0A347W3T7_9HELI</name>
<dbReference type="STRING" id="1548018.LS64_04700"/>
<evidence type="ECO:0000256" key="1">
    <source>
        <dbReference type="SAM" id="Phobius"/>
    </source>
</evidence>
<proteinExistence type="predicted"/>
<gene>
    <name evidence="2" type="ORF">DCO61_05990</name>
    <name evidence="3" type="ORF">LS64_006075</name>
</gene>
<evidence type="ECO:0000313" key="5">
    <source>
        <dbReference type="Proteomes" id="UP000477070"/>
    </source>
</evidence>
<reference evidence="3 4" key="1">
    <citation type="journal article" date="2014" name="Genome Announc.">
        <title>Draft genome sequences of eight enterohepatic helicobacter species isolated from both laboratory and wild rodents.</title>
        <authorList>
            <person name="Sheh A."/>
            <person name="Shen Z."/>
            <person name="Fox J.G."/>
        </authorList>
    </citation>
    <scope>NUCLEOTIDE SEQUENCE [LARGE SCALE GENOMIC DNA]</scope>
    <source>
        <strain evidence="3 4">MIT 97-6194</strain>
    </source>
</reference>
<evidence type="ECO:0000313" key="4">
    <source>
        <dbReference type="Proteomes" id="UP000029714"/>
    </source>
</evidence>
<dbReference type="Proteomes" id="UP000477070">
    <property type="component" value="Unassembled WGS sequence"/>
</dbReference>
<dbReference type="EMBL" id="QBIU01000001">
    <property type="protein sequence ID" value="MWV69566.1"/>
    <property type="molecule type" value="Genomic_DNA"/>
</dbReference>
<organism evidence="3 4">
    <name type="scientific">Helicobacter saguini</name>
    <dbReference type="NCBI Taxonomy" id="1548018"/>
    <lineage>
        <taxon>Bacteria</taxon>
        <taxon>Pseudomonadati</taxon>
        <taxon>Campylobacterota</taxon>
        <taxon>Epsilonproteobacteria</taxon>
        <taxon>Campylobacterales</taxon>
        <taxon>Helicobacteraceae</taxon>
        <taxon>Helicobacter</taxon>
    </lineage>
</organism>
<sequence>MLINTKKELIKEIKNLLKPNNGYLINKIDFICPNFNEKFTKIAFKPKNLGQEIYKQLLSINNIKQTHITIHSFDELIEEQIFKGKYRQYTNHKINIIRYYNKDNDIMNIFTEQIRKSAGLTKKYDSLADMLDDIKDIKQLSLQPFKETIIKHIENIINESILFNDIIKDGDKVELARIIDTLENYIKQAIQDKDNENLKNIIKTICGVVLVFITGGSASIVLLGLSASLLASLLDYQILQDKKYQYIKNPIIEFLSTELAMYIQLTNTRLLSCILIVESTMENDNNSKIEFIDLSGFNLNIDDTLLSCSQNIALKGEFIYNKENKIDILKLLQQYYISIPPMIKSSAFETKALNIYKQQNKQKERDIKKHLLLDSIIEETKRLNHLVYIESPHFNSALLAEIFNNKNTQYPNNHITKMAKNYLLITNAPSKYNAKLTETITKTITNNKIKDDINNHEKQHIIINYQNKQSSYNTKRDYSTYRIEVEKKDDEPYLLQLSAFVRVDDKKVKNALVDSKEHKQIQQELDEINKELSKGDMGYTPSSVEFNLLSERRSIKENLDFLKNSYGLDYIESFFKSPKEMQDIITNEEQIAKDYLNQLQNFHNGNKKLDKSLLSIFTLFYGLYIFKINFLSFKLESDIKDSKLSNSKYLNISCLKKTWKFDIPYSQSNHNVTIAEELQSKLLHTTLTQNINLSQDFIDYIKEFMNTYINEDAKILDKEIQKDMGVDFDKEIKLQEAQIKNYGEKYVDIIHKERTKEIFYTSMLKILGAICPFINFTHENMIDATKHCIAIFIQIITNKGFNPLYQTLLTEIGIFSLFLYPTSIRVHIGINSDVKNISKALDSNITYIDKIKAKLTELSNLKNKESLQNFFRGFAQVELRHTKAQLAHFEAKTAFILDTIDSNVKHLELKAIKEKLINTMTSTYDKRLVKKICFTYSGGKPQSYLLGEIQAREIFFQAKQFYTNKFIYSFKLNLVAVAIDIGLDIILEQYFSTHYEAYKREYDSMIHKRYTFYYDLPYAVKRNEKVKEKERHFTYYPMLINSKFISFDMKSMIYGTELCTGGLTHHIGLAYHLKQNRPYDKIMEFTIRKLLSYIIIDEKRGAKDINDIELDIDKQIPDYTWFNHKDISSNGDIIDKEPNISIDNILKYQVPKSDDPDSLYMHFKALEEDGKKSAIDSYNEVLTILNDYKDYYFTHTRKFNNKGVMLSYKDDKNKARRLLECLNTIGQNNIRALYVGTSTYSKGKKRPKLIGRLATTIIMEDGLWLG</sequence>
<keyword evidence="1" id="KW-0472">Membrane</keyword>
<keyword evidence="4" id="KW-1185">Reference proteome</keyword>
<dbReference type="EMBL" id="JRMP02000008">
    <property type="protein sequence ID" value="TLD94286.1"/>
    <property type="molecule type" value="Genomic_DNA"/>
</dbReference>
<reference evidence="3" key="3">
    <citation type="submission" date="2018-04" db="EMBL/GenBank/DDBJ databases">
        <authorList>
            <person name="Sheh A."/>
            <person name="Shen Z."/>
            <person name="Mannion A.J."/>
            <person name="Fox J.G."/>
        </authorList>
    </citation>
    <scope>NUCLEOTIDE SEQUENCE</scope>
    <source>
        <strain evidence="3">MIT 97-6194</strain>
    </source>
</reference>
<dbReference type="AlphaFoldDB" id="A0A347W3T7"/>
<accession>A0A347W3T7</accession>
<reference evidence="3 4" key="2">
    <citation type="journal article" date="2016" name="Infect. Immun.">
        <title>Helicobacter saguini, a Novel Helicobacter Isolated from Cotton-Top Tamarins with Ulcerative Colitis, Has Proinflammatory Properties and Induces Typhlocolitis and Dysplasia in Gnotobiotic IL-10-/- Mice.</title>
        <authorList>
            <person name="Shen Z."/>
            <person name="Mannion A."/>
            <person name="Whary M.T."/>
            <person name="Muthupalani S."/>
            <person name="Sheh A."/>
            <person name="Feng Y."/>
            <person name="Gong G."/>
            <person name="Vandamme P."/>
            <person name="Holcombe H.R."/>
            <person name="Paster B.J."/>
            <person name="Fox J.G."/>
        </authorList>
    </citation>
    <scope>NUCLEOTIDE SEQUENCE [LARGE SCALE GENOMIC DNA]</scope>
    <source>
        <strain evidence="3 4">MIT 97-6194</strain>
    </source>
</reference>
<dbReference type="RefSeq" id="WP_118949221.1">
    <property type="nucleotide sequence ID" value="NZ_JRMP02000008.1"/>
</dbReference>